<protein>
    <recommendedName>
        <fullName evidence="8">ATP synthase epsilon chain</fullName>
    </recommendedName>
    <alternativeName>
        <fullName evidence="8">ATP synthase F1 sector epsilon subunit</fullName>
    </alternativeName>
    <alternativeName>
        <fullName evidence="8">F-ATPase epsilon subunit</fullName>
    </alternativeName>
</protein>
<dbReference type="InterPro" id="IPR036771">
    <property type="entry name" value="ATPsynth_dsu/esu_N"/>
</dbReference>
<dbReference type="Proteomes" id="UP000034665">
    <property type="component" value="Unassembled WGS sequence"/>
</dbReference>
<dbReference type="GO" id="GO:0005886">
    <property type="term" value="C:plasma membrane"/>
    <property type="evidence" value="ECO:0007669"/>
    <property type="project" value="UniProtKB-SubCell"/>
</dbReference>
<dbReference type="HAMAP" id="MF_00530">
    <property type="entry name" value="ATP_synth_epsil_bac"/>
    <property type="match status" value="1"/>
</dbReference>
<evidence type="ECO:0000256" key="3">
    <source>
        <dbReference type="ARBA" id="ARBA00022448"/>
    </source>
</evidence>
<dbReference type="NCBIfam" id="TIGR01216">
    <property type="entry name" value="ATP_synt_epsi"/>
    <property type="match status" value="1"/>
</dbReference>
<comment type="subcellular location">
    <subcellularLocation>
        <location evidence="8">Cell membrane</location>
        <topology evidence="8">Peripheral membrane protein</topology>
    </subcellularLocation>
    <subcellularLocation>
        <location evidence="1">Endomembrane system</location>
        <topology evidence="1">Peripheral membrane protein</topology>
    </subcellularLocation>
</comment>
<dbReference type="PATRIC" id="fig|1619013.3.peg.224"/>
<accession>A0A0G0NB40</accession>
<dbReference type="EMBL" id="LBWR01000001">
    <property type="protein sequence ID" value="KKR12673.1"/>
    <property type="molecule type" value="Genomic_DNA"/>
</dbReference>
<comment type="function">
    <text evidence="8">Produces ATP from ADP in the presence of a proton gradient across the membrane.</text>
</comment>
<keyword evidence="4 8" id="KW-0406">Ion transport</keyword>
<evidence type="ECO:0000256" key="4">
    <source>
        <dbReference type="ARBA" id="ARBA00023065"/>
    </source>
</evidence>
<dbReference type="Gene3D" id="2.60.15.10">
    <property type="entry name" value="F0F1 ATP synthase delta/epsilon subunit, N-terminal"/>
    <property type="match status" value="1"/>
</dbReference>
<dbReference type="InterPro" id="IPR020546">
    <property type="entry name" value="ATP_synth_F1_dsu/esu_N"/>
</dbReference>
<dbReference type="PANTHER" id="PTHR13822:SF10">
    <property type="entry name" value="ATP SYNTHASE EPSILON CHAIN, CHLOROPLASTIC"/>
    <property type="match status" value="1"/>
</dbReference>
<evidence type="ECO:0000256" key="6">
    <source>
        <dbReference type="ARBA" id="ARBA00023196"/>
    </source>
</evidence>
<reference evidence="11 12" key="1">
    <citation type="journal article" date="2015" name="Nature">
        <title>rRNA introns, odd ribosomes, and small enigmatic genomes across a large radiation of phyla.</title>
        <authorList>
            <person name="Brown C.T."/>
            <person name="Hug L.A."/>
            <person name="Thomas B.C."/>
            <person name="Sharon I."/>
            <person name="Castelle C.J."/>
            <person name="Singh A."/>
            <person name="Wilkins M.J."/>
            <person name="Williams K.H."/>
            <person name="Banfield J.F."/>
        </authorList>
    </citation>
    <scope>NUCLEOTIDE SEQUENCE [LARGE SCALE GENOMIC DNA]</scope>
</reference>
<keyword evidence="5 8" id="KW-0472">Membrane</keyword>
<keyword evidence="3 8" id="KW-0813">Transport</keyword>
<dbReference type="GO" id="GO:0005524">
    <property type="term" value="F:ATP binding"/>
    <property type="evidence" value="ECO:0007669"/>
    <property type="project" value="UniProtKB-UniRule"/>
</dbReference>
<keyword evidence="6 8" id="KW-0139">CF(1)</keyword>
<evidence type="ECO:0000259" key="10">
    <source>
        <dbReference type="Pfam" id="PF02823"/>
    </source>
</evidence>
<dbReference type="AlphaFoldDB" id="A0A0G0NB40"/>
<keyword evidence="8" id="KW-1003">Cell membrane</keyword>
<evidence type="ECO:0000256" key="8">
    <source>
        <dbReference type="HAMAP-Rule" id="MF_00530"/>
    </source>
</evidence>
<proteinExistence type="inferred from homology"/>
<name>A0A0G0NB40_9BACT</name>
<sequence length="149" mass="16663">MTQKIQFKIVTPEATVYENEIDQATLPCISGQVTILPGHRSYIAALQAGELMLKKNGEEIHLAVSGGFVEFVNNTLVVLADTAERAEAIDIKRAEEARQRAEDLKKEKVSVSEMEYAKVAAAIEREAVRIRVAKKHHTRRGLHIENDEQ</sequence>
<dbReference type="SUPFAM" id="SSF51344">
    <property type="entry name" value="Epsilon subunit of F1F0-ATP synthase N-terminal domain"/>
    <property type="match status" value="1"/>
</dbReference>
<evidence type="ECO:0000256" key="5">
    <source>
        <dbReference type="ARBA" id="ARBA00023136"/>
    </source>
</evidence>
<evidence type="ECO:0000313" key="11">
    <source>
        <dbReference type="EMBL" id="KKR12673.1"/>
    </source>
</evidence>
<dbReference type="PANTHER" id="PTHR13822">
    <property type="entry name" value="ATP SYNTHASE DELTA/EPSILON CHAIN"/>
    <property type="match status" value="1"/>
</dbReference>
<evidence type="ECO:0000256" key="9">
    <source>
        <dbReference type="RuleBase" id="RU003656"/>
    </source>
</evidence>
<feature type="domain" description="ATP synthase F1 complex delta/epsilon subunit N-terminal" evidence="10">
    <location>
        <begin position="5"/>
        <end position="83"/>
    </location>
</feature>
<dbReference type="STRING" id="1619013.UT41_C0001G0217"/>
<comment type="subunit">
    <text evidence="8 9">F-type ATPases have 2 components, CF(1) - the catalytic core - and CF(0) - the membrane proton channel. CF(1) has five subunits: alpha(3), beta(3), gamma(1), delta(1), epsilon(1). CF(0) has three main subunits: a, b and c.</text>
</comment>
<keyword evidence="7 8" id="KW-0066">ATP synthesis</keyword>
<evidence type="ECO:0000256" key="7">
    <source>
        <dbReference type="ARBA" id="ARBA00023310"/>
    </source>
</evidence>
<dbReference type="NCBIfam" id="NF009980">
    <property type="entry name" value="PRK13446.1"/>
    <property type="match status" value="1"/>
</dbReference>
<dbReference type="InterPro" id="IPR001469">
    <property type="entry name" value="ATP_synth_F1_dsu/esu"/>
</dbReference>
<dbReference type="Pfam" id="PF02823">
    <property type="entry name" value="ATP-synt_DE_N"/>
    <property type="match status" value="1"/>
</dbReference>
<dbReference type="GO" id="GO:0046933">
    <property type="term" value="F:proton-transporting ATP synthase activity, rotational mechanism"/>
    <property type="evidence" value="ECO:0007669"/>
    <property type="project" value="UniProtKB-UniRule"/>
</dbReference>
<evidence type="ECO:0000256" key="1">
    <source>
        <dbReference type="ARBA" id="ARBA00004184"/>
    </source>
</evidence>
<comment type="caution">
    <text evidence="11">The sequence shown here is derived from an EMBL/GenBank/DDBJ whole genome shotgun (WGS) entry which is preliminary data.</text>
</comment>
<dbReference type="GO" id="GO:0012505">
    <property type="term" value="C:endomembrane system"/>
    <property type="evidence" value="ECO:0007669"/>
    <property type="project" value="UniProtKB-SubCell"/>
</dbReference>
<evidence type="ECO:0000256" key="2">
    <source>
        <dbReference type="ARBA" id="ARBA00005712"/>
    </source>
</evidence>
<comment type="similarity">
    <text evidence="2 8 9">Belongs to the ATPase epsilon chain family.</text>
</comment>
<keyword evidence="8" id="KW-0375">Hydrogen ion transport</keyword>
<organism evidence="11 12">
    <name type="scientific">Candidatus Wolfebacteria bacterium GW2011_GWC2_39_22</name>
    <dbReference type="NCBI Taxonomy" id="1619013"/>
    <lineage>
        <taxon>Bacteria</taxon>
        <taxon>Candidatus Wolfeibacteriota</taxon>
    </lineage>
</organism>
<evidence type="ECO:0000313" key="12">
    <source>
        <dbReference type="Proteomes" id="UP000034665"/>
    </source>
</evidence>
<dbReference type="GO" id="GO:0045259">
    <property type="term" value="C:proton-transporting ATP synthase complex"/>
    <property type="evidence" value="ECO:0007669"/>
    <property type="project" value="UniProtKB-KW"/>
</dbReference>
<dbReference type="CDD" id="cd12152">
    <property type="entry name" value="F1-ATPase_delta"/>
    <property type="match status" value="1"/>
</dbReference>
<gene>
    <name evidence="8" type="primary">atpC</name>
    <name evidence="11" type="ORF">UT41_C0001G0217</name>
</gene>